<feature type="compositionally biased region" description="Basic and acidic residues" evidence="10">
    <location>
        <begin position="152"/>
        <end position="164"/>
    </location>
</feature>
<evidence type="ECO:0000313" key="12">
    <source>
        <dbReference type="EMBL" id="KAK0649381.1"/>
    </source>
</evidence>
<feature type="region of interest" description="Disordered" evidence="10">
    <location>
        <begin position="736"/>
        <end position="799"/>
    </location>
</feature>
<dbReference type="InterPro" id="IPR001382">
    <property type="entry name" value="Glyco_hydro_47"/>
</dbReference>
<dbReference type="Proteomes" id="UP001174936">
    <property type="component" value="Unassembled WGS sequence"/>
</dbReference>
<evidence type="ECO:0000256" key="8">
    <source>
        <dbReference type="PIRSR" id="PIRSR601382-3"/>
    </source>
</evidence>
<keyword evidence="11" id="KW-0472">Membrane</keyword>
<comment type="caution">
    <text evidence="12">The sequence shown here is derived from an EMBL/GenBank/DDBJ whole genome shotgun (WGS) entry which is preliminary data.</text>
</comment>
<evidence type="ECO:0000313" key="13">
    <source>
        <dbReference type="Proteomes" id="UP001174936"/>
    </source>
</evidence>
<evidence type="ECO:0000256" key="6">
    <source>
        <dbReference type="PIRSR" id="PIRSR601382-1"/>
    </source>
</evidence>
<feature type="compositionally biased region" description="Basic and acidic residues" evidence="10">
    <location>
        <begin position="775"/>
        <end position="790"/>
    </location>
</feature>
<organism evidence="12 13">
    <name type="scientific">Cercophora newfieldiana</name>
    <dbReference type="NCBI Taxonomy" id="92897"/>
    <lineage>
        <taxon>Eukaryota</taxon>
        <taxon>Fungi</taxon>
        <taxon>Dikarya</taxon>
        <taxon>Ascomycota</taxon>
        <taxon>Pezizomycotina</taxon>
        <taxon>Sordariomycetes</taxon>
        <taxon>Sordariomycetidae</taxon>
        <taxon>Sordariales</taxon>
        <taxon>Lasiosphaeriaceae</taxon>
        <taxon>Cercophora</taxon>
    </lineage>
</organism>
<protein>
    <recommendedName>
        <fullName evidence="9">alpha-1,2-Mannosidase</fullName>
        <ecNumber evidence="9">3.2.1.-</ecNumber>
    </recommendedName>
</protein>
<dbReference type="PANTHER" id="PTHR11742:SF103">
    <property type="entry name" value="ENDOPLASMIC RETICULUM MANNOSIDASE MNL2-RELATED"/>
    <property type="match status" value="1"/>
</dbReference>
<dbReference type="Pfam" id="PF01532">
    <property type="entry name" value="Glyco_hydro_47"/>
    <property type="match status" value="1"/>
</dbReference>
<keyword evidence="11" id="KW-0812">Transmembrane</keyword>
<keyword evidence="5 8" id="KW-1015">Disulfide bond</keyword>
<evidence type="ECO:0000256" key="3">
    <source>
        <dbReference type="ARBA" id="ARBA00007658"/>
    </source>
</evidence>
<dbReference type="GO" id="GO:0036503">
    <property type="term" value="P:ERAD pathway"/>
    <property type="evidence" value="ECO:0007669"/>
    <property type="project" value="UniProtKB-ARBA"/>
</dbReference>
<dbReference type="InterPro" id="IPR050749">
    <property type="entry name" value="Glycosyl_Hydrolase_47"/>
</dbReference>
<evidence type="ECO:0000256" key="4">
    <source>
        <dbReference type="ARBA" id="ARBA00022801"/>
    </source>
</evidence>
<dbReference type="GO" id="GO:0005783">
    <property type="term" value="C:endoplasmic reticulum"/>
    <property type="evidence" value="ECO:0007669"/>
    <property type="project" value="TreeGrafter"/>
</dbReference>
<reference evidence="12" key="1">
    <citation type="submission" date="2023-06" db="EMBL/GenBank/DDBJ databases">
        <title>Genome-scale phylogeny and comparative genomics of the fungal order Sordariales.</title>
        <authorList>
            <consortium name="Lawrence Berkeley National Laboratory"/>
            <person name="Hensen N."/>
            <person name="Bonometti L."/>
            <person name="Westerberg I."/>
            <person name="Brannstrom I.O."/>
            <person name="Guillou S."/>
            <person name="Cros-Aarteil S."/>
            <person name="Calhoun S."/>
            <person name="Haridas S."/>
            <person name="Kuo A."/>
            <person name="Mondo S."/>
            <person name="Pangilinan J."/>
            <person name="Riley R."/>
            <person name="Labutti K."/>
            <person name="Andreopoulos B."/>
            <person name="Lipzen A."/>
            <person name="Chen C."/>
            <person name="Yanf M."/>
            <person name="Daum C."/>
            <person name="Ng V."/>
            <person name="Clum A."/>
            <person name="Steindorff A."/>
            <person name="Ohm R."/>
            <person name="Martin F."/>
            <person name="Silar P."/>
            <person name="Natvig D."/>
            <person name="Lalanne C."/>
            <person name="Gautier V."/>
            <person name="Ament-Velasquez S.L."/>
            <person name="Kruys A."/>
            <person name="Hutchinson M.I."/>
            <person name="Powell A.J."/>
            <person name="Barry K."/>
            <person name="Miller A.N."/>
            <person name="Grigoriev I.V."/>
            <person name="Debuchy R."/>
            <person name="Gladieux P."/>
            <person name="Thoren M.H."/>
            <person name="Johannesson H."/>
        </authorList>
    </citation>
    <scope>NUCLEOTIDE SEQUENCE</scope>
    <source>
        <strain evidence="12">SMH2532-1</strain>
    </source>
</reference>
<keyword evidence="11" id="KW-1133">Transmembrane helix</keyword>
<feature type="active site" evidence="6">
    <location>
        <position position="889"/>
    </location>
</feature>
<keyword evidence="7" id="KW-0479">Metal-binding</keyword>
<comment type="cofactor">
    <cofactor evidence="1 7">
        <name>Ca(2+)</name>
        <dbReference type="ChEBI" id="CHEBI:29108"/>
    </cofactor>
</comment>
<dbReference type="Gene3D" id="1.50.10.10">
    <property type="match status" value="3"/>
</dbReference>
<evidence type="ECO:0000256" key="11">
    <source>
        <dbReference type="SAM" id="Phobius"/>
    </source>
</evidence>
<dbReference type="SUPFAM" id="SSF48225">
    <property type="entry name" value="Seven-hairpin glycosidases"/>
    <property type="match status" value="1"/>
</dbReference>
<comment type="pathway">
    <text evidence="2">Protein modification; protein glycosylation.</text>
</comment>
<proteinExistence type="inferred from homology"/>
<feature type="region of interest" description="Disordered" evidence="10">
    <location>
        <begin position="813"/>
        <end position="836"/>
    </location>
</feature>
<evidence type="ECO:0000256" key="2">
    <source>
        <dbReference type="ARBA" id="ARBA00004922"/>
    </source>
</evidence>
<dbReference type="InterPro" id="IPR012341">
    <property type="entry name" value="6hp_glycosidase-like_sf"/>
</dbReference>
<feature type="region of interest" description="Disordered" evidence="10">
    <location>
        <begin position="37"/>
        <end position="183"/>
    </location>
</feature>
<keyword evidence="13" id="KW-1185">Reference proteome</keyword>
<feature type="compositionally biased region" description="Basic and acidic residues" evidence="10">
    <location>
        <begin position="464"/>
        <end position="481"/>
    </location>
</feature>
<dbReference type="GO" id="GO:0005975">
    <property type="term" value="P:carbohydrate metabolic process"/>
    <property type="evidence" value="ECO:0007669"/>
    <property type="project" value="InterPro"/>
</dbReference>
<keyword evidence="4 9" id="KW-0378">Hydrolase</keyword>
<dbReference type="InterPro" id="IPR036026">
    <property type="entry name" value="Seven-hairpin_glycosidases"/>
</dbReference>
<feature type="region of interest" description="Disordered" evidence="10">
    <location>
        <begin position="452"/>
        <end position="507"/>
    </location>
</feature>
<feature type="active site" description="Proton donor" evidence="6">
    <location>
        <position position="682"/>
    </location>
</feature>
<feature type="transmembrane region" description="Helical" evidence="11">
    <location>
        <begin position="7"/>
        <end position="25"/>
    </location>
</feature>
<gene>
    <name evidence="12" type="ORF">B0T16DRAFT_492023</name>
</gene>
<dbReference type="EC" id="3.2.1.-" evidence="9"/>
<keyword evidence="7" id="KW-0106">Calcium</keyword>
<feature type="active site" description="Proton donor" evidence="6">
    <location>
        <position position="329"/>
    </location>
</feature>
<evidence type="ECO:0000256" key="5">
    <source>
        <dbReference type="ARBA" id="ARBA00023157"/>
    </source>
</evidence>
<dbReference type="PRINTS" id="PR00747">
    <property type="entry name" value="GLYHDRLASE47"/>
</dbReference>
<dbReference type="AlphaFoldDB" id="A0AA39YB49"/>
<accession>A0AA39YB49</accession>
<comment type="similarity">
    <text evidence="3 9">Belongs to the glycosyl hydrolase 47 family.</text>
</comment>
<evidence type="ECO:0000256" key="7">
    <source>
        <dbReference type="PIRSR" id="PIRSR601382-2"/>
    </source>
</evidence>
<feature type="disulfide bond" evidence="8">
    <location>
        <begin position="639"/>
        <end position="668"/>
    </location>
</feature>
<dbReference type="GO" id="GO:0005509">
    <property type="term" value="F:calcium ion binding"/>
    <property type="evidence" value="ECO:0007669"/>
    <property type="project" value="InterPro"/>
</dbReference>
<evidence type="ECO:0000256" key="1">
    <source>
        <dbReference type="ARBA" id="ARBA00001913"/>
    </source>
</evidence>
<feature type="binding site" evidence="7">
    <location>
        <position position="977"/>
    </location>
    <ligand>
        <name>Ca(2+)</name>
        <dbReference type="ChEBI" id="CHEBI:29108"/>
    </ligand>
</feature>
<dbReference type="PANTHER" id="PTHR11742">
    <property type="entry name" value="MANNOSYL-OLIGOSACCHARIDE ALPHA-1,2-MANNOSIDASE-RELATED"/>
    <property type="match status" value="1"/>
</dbReference>
<dbReference type="GO" id="GO:0004571">
    <property type="term" value="F:mannosyl-oligosaccharide 1,2-alpha-mannosidase activity"/>
    <property type="evidence" value="ECO:0007669"/>
    <property type="project" value="InterPro"/>
</dbReference>
<feature type="compositionally biased region" description="Basic and acidic residues" evidence="10">
    <location>
        <begin position="743"/>
        <end position="761"/>
    </location>
</feature>
<evidence type="ECO:0000256" key="9">
    <source>
        <dbReference type="RuleBase" id="RU361193"/>
    </source>
</evidence>
<name>A0AA39YB49_9PEZI</name>
<dbReference type="GO" id="GO:0016020">
    <property type="term" value="C:membrane"/>
    <property type="evidence" value="ECO:0007669"/>
    <property type="project" value="InterPro"/>
</dbReference>
<sequence length="986" mass="110834">MPRLRRYRVFLIFAFIVIALLYHISKNTQWERFQMTTEHHGTHSHHSSTKPTKPEPEAGHGHGTGPDHQADKSRPNPNPVPPKKHKSIAAHPPPSPSETPIRIPKLKSSNEVKGAYGLPTAAPTKSRTKPQIDAYETPSNAIPPHNTPGNSHHHDGPRPKINKGEEEEEAEPVTRYADWPPKPNDPYGGDAQSTAPLHWTRPYEYYPVPEESMIMLPTGKPKPIPKVQFEFAPESPAAKEKREVRLGKIKAETKKAWTGYKQYAWGHDEVRPVSMVPHDPFCGWAATLVDALDTLWIMGMKTEFDDAVEAVKQIDFTTTPYRNDIPVFETIIRYLGGLVGAYDVTGGHKGEYRVLLDKAEELATILMSVFDTPNRMPVLYYQWRPQDNERPKRASASSGVAEMGSMSMEFTRLAQLTGKNKYYDAIARITDALEELQNRPGGTAIPGIFPQNIDASGCNQTAAAERRQREQQRREREREEEAGGAPAHYHREGETLETDSNGDGKDDLAFEVQSSGSGGGRLAKRFEVTNFRLSPPGMADDDCIPQGLKAPGYGSDSYSMGGSQDSAYEYFPKQYALLGGLVPKYRAMHEKTVEGVKNYLLFRPQTKGDPDVLFSAKAFSPDGTDKALTFEYEVTHLTCFLGGMFGLGGKLFEKPEDVEIGKRLAAGCAWAYAVMPTGIMPEYAQILPCESATECRYNETLWGQKVDVYMADRERQMQEYEKNMAKWKEDVAEAKRKNAMAEAEQKRRKEEVEREREEQSRRPVNNTAPAGAGEEGGHEGGHAHDLKQKDTIPGQGASTLQRREVLEEGTGVEKALDFNAPSSSSTQPPPPPRRNEAWQEANYAQQPIGQLFLPPEPTKPLTHEEYVASQRLYPGFTTITDRRYILRPEAIESVWYMYRITGDPVWQDRGWSMWQAVIRATSTEIGHSAISDVTTKEKHPSETDSMESFWLAETLKYFYLLFAEPDVISLDEWVLNTEAHPFRRPE</sequence>
<keyword evidence="9" id="KW-0326">Glycosidase</keyword>
<feature type="active site" evidence="6">
    <location>
        <position position="565"/>
    </location>
</feature>
<dbReference type="EMBL" id="JAULSV010000003">
    <property type="protein sequence ID" value="KAK0649381.1"/>
    <property type="molecule type" value="Genomic_DNA"/>
</dbReference>
<evidence type="ECO:0000256" key="10">
    <source>
        <dbReference type="SAM" id="MobiDB-lite"/>
    </source>
</evidence>